<name>A0ABU6HEE9_9RHOB</name>
<organism evidence="3 4">
    <name type="scientific">Mesobacterium hydrothermale</name>
    <dbReference type="NCBI Taxonomy" id="3111907"/>
    <lineage>
        <taxon>Bacteria</taxon>
        <taxon>Pseudomonadati</taxon>
        <taxon>Pseudomonadota</taxon>
        <taxon>Alphaproteobacteria</taxon>
        <taxon>Rhodobacterales</taxon>
        <taxon>Roseobacteraceae</taxon>
        <taxon>Mesobacterium</taxon>
    </lineage>
</organism>
<keyword evidence="4" id="KW-1185">Reference proteome</keyword>
<feature type="domain" description="SH3b" evidence="2">
    <location>
        <begin position="22"/>
        <end position="85"/>
    </location>
</feature>
<reference evidence="3 4" key="1">
    <citation type="submission" date="2024-01" db="EMBL/GenBank/DDBJ databases">
        <title>Mesobacterium rodlantinim sp. nov., isolated from shallow sea hydrothermal systems off Kueishantao Island.</title>
        <authorList>
            <person name="Su Z."/>
            <person name="Tang K."/>
        </authorList>
    </citation>
    <scope>NUCLEOTIDE SEQUENCE [LARGE SCALE GENOMIC DNA]</scope>
    <source>
        <strain evidence="3 4">TK19101</strain>
    </source>
</reference>
<dbReference type="Proteomes" id="UP001348149">
    <property type="component" value="Unassembled WGS sequence"/>
</dbReference>
<dbReference type="Gene3D" id="2.30.30.40">
    <property type="entry name" value="SH3 Domains"/>
    <property type="match status" value="1"/>
</dbReference>
<evidence type="ECO:0000256" key="1">
    <source>
        <dbReference type="SAM" id="SignalP"/>
    </source>
</evidence>
<protein>
    <submittedName>
        <fullName evidence="3">SH3 domain-containing protein</fullName>
    </submittedName>
</protein>
<evidence type="ECO:0000313" key="4">
    <source>
        <dbReference type="Proteomes" id="UP001348149"/>
    </source>
</evidence>
<evidence type="ECO:0000259" key="2">
    <source>
        <dbReference type="SMART" id="SM00287"/>
    </source>
</evidence>
<evidence type="ECO:0000313" key="3">
    <source>
        <dbReference type="EMBL" id="MEC3860487.1"/>
    </source>
</evidence>
<dbReference type="RefSeq" id="WP_326296113.1">
    <property type="nucleotide sequence ID" value="NZ_JAYLLH010000004.1"/>
</dbReference>
<gene>
    <name evidence="3" type="ORF">VK792_04260</name>
</gene>
<comment type="caution">
    <text evidence="3">The sequence shown here is derived from an EMBL/GenBank/DDBJ whole genome shotgun (WGS) entry which is preliminary data.</text>
</comment>
<dbReference type="SMART" id="SM00287">
    <property type="entry name" value="SH3b"/>
    <property type="match status" value="1"/>
</dbReference>
<sequence>MKRFLTAATLAVATLSAGSAMATQVWVEPGVKLNARTGPGTQYHVLGTFDACTPVHMVAYHHGWAKVVYGNHFYWVSAKYLQKSDCYQPRVYKKHPHHQHSHKYRY</sequence>
<feature type="chain" id="PRO_5045962165" evidence="1">
    <location>
        <begin position="23"/>
        <end position="106"/>
    </location>
</feature>
<dbReference type="EMBL" id="JAYLLH010000004">
    <property type="protein sequence ID" value="MEC3860487.1"/>
    <property type="molecule type" value="Genomic_DNA"/>
</dbReference>
<feature type="signal peptide" evidence="1">
    <location>
        <begin position="1"/>
        <end position="22"/>
    </location>
</feature>
<dbReference type="InterPro" id="IPR003646">
    <property type="entry name" value="SH3-like_bac-type"/>
</dbReference>
<keyword evidence="1" id="KW-0732">Signal</keyword>
<dbReference type="Pfam" id="PF08239">
    <property type="entry name" value="SH3_3"/>
    <property type="match status" value="1"/>
</dbReference>
<proteinExistence type="predicted"/>
<accession>A0ABU6HEE9</accession>